<dbReference type="RefSeq" id="WP_345485145.1">
    <property type="nucleotide sequence ID" value="NZ_BAAAWU010000001.1"/>
</dbReference>
<reference evidence="1 2" key="1">
    <citation type="submission" date="2024-09" db="EMBL/GenBank/DDBJ databases">
        <authorList>
            <person name="Sun Q."/>
            <person name="Mori K."/>
        </authorList>
    </citation>
    <scope>NUCLEOTIDE SEQUENCE [LARGE SCALE GENOMIC DNA]</scope>
    <source>
        <strain evidence="1 2">JCM 4414</strain>
    </source>
</reference>
<comment type="caution">
    <text evidence="1">The sequence shown here is derived from an EMBL/GenBank/DDBJ whole genome shotgun (WGS) entry which is preliminary data.</text>
</comment>
<keyword evidence="2" id="KW-1185">Reference proteome</keyword>
<name>A0ABV5QW63_9ACTN</name>
<gene>
    <name evidence="1" type="ORF">ACFFTP_26700</name>
</gene>
<accession>A0ABV5QW63</accession>
<organism evidence="1 2">
    <name type="scientific">Streptomyces roseoviridis</name>
    <dbReference type="NCBI Taxonomy" id="67361"/>
    <lineage>
        <taxon>Bacteria</taxon>
        <taxon>Bacillati</taxon>
        <taxon>Actinomycetota</taxon>
        <taxon>Actinomycetes</taxon>
        <taxon>Kitasatosporales</taxon>
        <taxon>Streptomycetaceae</taxon>
        <taxon>Streptomyces</taxon>
    </lineage>
</organism>
<sequence length="99" mass="10852">MGEWAVVAQYGAGENHRTRVVREVTGTLEQARDALWKTALSYREPVREKRRRVYRLGTGDAYLLRVSGLMSETDTLLTLAELVHDSAGGAAPEGPPAAQ</sequence>
<dbReference type="EMBL" id="JBHMCT010000019">
    <property type="protein sequence ID" value="MFB9557760.1"/>
    <property type="molecule type" value="Genomic_DNA"/>
</dbReference>
<protein>
    <submittedName>
        <fullName evidence="1">Uncharacterized protein</fullName>
    </submittedName>
</protein>
<proteinExistence type="predicted"/>
<evidence type="ECO:0000313" key="1">
    <source>
        <dbReference type="EMBL" id="MFB9557760.1"/>
    </source>
</evidence>
<dbReference type="Proteomes" id="UP001589716">
    <property type="component" value="Unassembled WGS sequence"/>
</dbReference>
<evidence type="ECO:0000313" key="2">
    <source>
        <dbReference type="Proteomes" id="UP001589716"/>
    </source>
</evidence>